<keyword evidence="2" id="KW-1185">Reference proteome</keyword>
<dbReference type="PANTHER" id="PTHR40590:SF1">
    <property type="entry name" value="CYTOPLASMIC PROTEIN"/>
    <property type="match status" value="1"/>
</dbReference>
<dbReference type="Proteomes" id="UP001501411">
    <property type="component" value="Unassembled WGS sequence"/>
</dbReference>
<sequence length="291" mass="33469">MKSQTLLLVMLFLQLSYSYAQKTILWKVEKEGASNSSYLFGTMHQVGNSFIDERPKIKELLLQSDIAVFESVEDKKKTIIDVMNGRPDDFSYRDKLDKKDVQFLESLSADWTVPVCKLTPAELAAKLEQLYVLNVCETTKPGDVWNHLDDYLLSLAVKNGIRNEGLETNADQFKAINANQIFDWNEAKEDIDTRIKNLQEKRNKNQSCRIARTYMGDMNFDYQFEVECAEDDPMLINRNRNWLPKIHETIKSNNAFVAVGLLHLFGDCGIISDLRRQGYKVSPVPIQKNSQ</sequence>
<dbReference type="EMBL" id="BAABIQ010000001">
    <property type="protein sequence ID" value="GAA4778077.1"/>
    <property type="molecule type" value="Genomic_DNA"/>
</dbReference>
<proteinExistence type="predicted"/>
<gene>
    <name evidence="1" type="ORF">GCM10023231_00670</name>
</gene>
<dbReference type="InterPro" id="IPR047111">
    <property type="entry name" value="YbaP-like"/>
</dbReference>
<protein>
    <submittedName>
        <fullName evidence="1">TraB/GumN family protein</fullName>
    </submittedName>
</protein>
<evidence type="ECO:0000313" key="2">
    <source>
        <dbReference type="Proteomes" id="UP001501411"/>
    </source>
</evidence>
<dbReference type="Pfam" id="PF01963">
    <property type="entry name" value="TraB_PrgY_gumN"/>
    <property type="match status" value="1"/>
</dbReference>
<dbReference type="RefSeq" id="WP_345229679.1">
    <property type="nucleotide sequence ID" value="NZ_BAABIQ010000001.1"/>
</dbReference>
<comment type="caution">
    <text evidence="1">The sequence shown here is derived from an EMBL/GenBank/DDBJ whole genome shotgun (WGS) entry which is preliminary data.</text>
</comment>
<accession>A0ABP9ACK6</accession>
<dbReference type="CDD" id="cd14789">
    <property type="entry name" value="Tiki"/>
    <property type="match status" value="1"/>
</dbReference>
<reference evidence="2" key="1">
    <citation type="journal article" date="2019" name="Int. J. Syst. Evol. Microbiol.">
        <title>The Global Catalogue of Microorganisms (GCM) 10K type strain sequencing project: providing services to taxonomists for standard genome sequencing and annotation.</title>
        <authorList>
            <consortium name="The Broad Institute Genomics Platform"/>
            <consortium name="The Broad Institute Genome Sequencing Center for Infectious Disease"/>
            <person name="Wu L."/>
            <person name="Ma J."/>
        </authorList>
    </citation>
    <scope>NUCLEOTIDE SEQUENCE [LARGE SCALE GENOMIC DNA]</scope>
    <source>
        <strain evidence="2">JCM 18200</strain>
    </source>
</reference>
<dbReference type="InterPro" id="IPR002816">
    <property type="entry name" value="TraB/PrgY/GumN_fam"/>
</dbReference>
<evidence type="ECO:0000313" key="1">
    <source>
        <dbReference type="EMBL" id="GAA4778077.1"/>
    </source>
</evidence>
<dbReference type="PANTHER" id="PTHR40590">
    <property type="entry name" value="CYTOPLASMIC PROTEIN-RELATED"/>
    <property type="match status" value="1"/>
</dbReference>
<organism evidence="1 2">
    <name type="scientific">Olivibacter ginsenosidimutans</name>
    <dbReference type="NCBI Taxonomy" id="1176537"/>
    <lineage>
        <taxon>Bacteria</taxon>
        <taxon>Pseudomonadati</taxon>
        <taxon>Bacteroidota</taxon>
        <taxon>Sphingobacteriia</taxon>
        <taxon>Sphingobacteriales</taxon>
        <taxon>Sphingobacteriaceae</taxon>
        <taxon>Olivibacter</taxon>
    </lineage>
</organism>
<name>A0ABP9ACK6_9SPHI</name>